<accession>A0ABC9H6I9</accession>
<organism evidence="4 5">
    <name type="scientific">Urochloa decumbens</name>
    <dbReference type="NCBI Taxonomy" id="240449"/>
    <lineage>
        <taxon>Eukaryota</taxon>
        <taxon>Viridiplantae</taxon>
        <taxon>Streptophyta</taxon>
        <taxon>Embryophyta</taxon>
        <taxon>Tracheophyta</taxon>
        <taxon>Spermatophyta</taxon>
        <taxon>Magnoliopsida</taxon>
        <taxon>Liliopsida</taxon>
        <taxon>Poales</taxon>
        <taxon>Poaceae</taxon>
        <taxon>PACMAD clade</taxon>
        <taxon>Panicoideae</taxon>
        <taxon>Panicodae</taxon>
        <taxon>Paniceae</taxon>
        <taxon>Melinidinae</taxon>
        <taxon>Urochloa</taxon>
    </lineage>
</organism>
<evidence type="ECO:0000313" key="4">
    <source>
        <dbReference type="EMBL" id="CAM0149251.1"/>
    </source>
</evidence>
<dbReference type="SUPFAM" id="SSF81383">
    <property type="entry name" value="F-box domain"/>
    <property type="match status" value="1"/>
</dbReference>
<evidence type="ECO:0000313" key="5">
    <source>
        <dbReference type="Proteomes" id="UP001497457"/>
    </source>
</evidence>
<dbReference type="Proteomes" id="UP001497457">
    <property type="component" value="Unassembled WGS sequence"/>
</dbReference>
<dbReference type="Pfam" id="PF24750">
    <property type="entry name" value="b-prop_At3g26010-like"/>
    <property type="match status" value="1"/>
</dbReference>
<evidence type="ECO:0000313" key="3">
    <source>
        <dbReference type="EMBL" id="CAL5090955.1"/>
    </source>
</evidence>
<dbReference type="AlphaFoldDB" id="A0ABC9H6I9"/>
<keyword evidence="5" id="KW-1185">Reference proteome</keyword>
<protein>
    <recommendedName>
        <fullName evidence="6">F-box domain-containing protein</fullName>
    </recommendedName>
</protein>
<dbReference type="EMBL" id="CAXIPR030001972">
    <property type="protein sequence ID" value="CAM0149251.1"/>
    <property type="molecule type" value="Genomic_DNA"/>
</dbReference>
<evidence type="ECO:0000259" key="2">
    <source>
        <dbReference type="Pfam" id="PF24750"/>
    </source>
</evidence>
<feature type="domain" description="F-box" evidence="1">
    <location>
        <begin position="15"/>
        <end position="50"/>
    </location>
</feature>
<dbReference type="InterPro" id="IPR055290">
    <property type="entry name" value="At3g26010-like"/>
</dbReference>
<dbReference type="InterPro" id="IPR036047">
    <property type="entry name" value="F-box-like_dom_sf"/>
</dbReference>
<evidence type="ECO:0000259" key="1">
    <source>
        <dbReference type="Pfam" id="PF00646"/>
    </source>
</evidence>
<dbReference type="PANTHER" id="PTHR35546">
    <property type="entry name" value="F-BOX PROTEIN INTERACTION DOMAIN PROTEIN-RELATED"/>
    <property type="match status" value="1"/>
</dbReference>
<feature type="domain" description="F-box protein At3g26010-like beta-propeller" evidence="2">
    <location>
        <begin position="96"/>
        <end position="368"/>
    </location>
</feature>
<dbReference type="PANTHER" id="PTHR35546:SF104">
    <property type="entry name" value="F-BOX DOMAIN-CONTAINING PROTEIN"/>
    <property type="match status" value="1"/>
</dbReference>
<sequence>MDCPKDKGSEATVACLPDDALEGILSRLRAKPLSRFKCVSKGWCGLIADRLCCCKFPQTLAGFFNGGPGEKYGDFIDLSGRPVPLVDPTFSFLTKAPDIEKIVLLGSCNGLVLFGHRRVSDTYNSLGYIVCNPATEQWVTVPSSGWSTWDDGEDEENQGDVRVEVLDAYLIFDPSVSPHFQLVQVQLGALNSLEEAHNFSSVTGAWKRHEGRSIVDKVWSKCGIYIDSTNSSVGCLFNGMLHLCSYCSSEARNMIVGIDGEGKASKFICGPENCGLIVFMGQSQGLLYCVSVKDPFEMTELSIWVLEDYDAEKWILNHNLSSSQLFGRMQCSLISDVDVVAIHPYHGLVFFFQYRDMKLISYDMDRKEVHDVCTLGHGCCRFVTPYVPYFAESALLAKKR</sequence>
<dbReference type="InterPro" id="IPR001810">
    <property type="entry name" value="F-box_dom"/>
</dbReference>
<name>A0ABC9H6I9_9POAL</name>
<evidence type="ECO:0008006" key="6">
    <source>
        <dbReference type="Google" id="ProtNLM"/>
    </source>
</evidence>
<dbReference type="Proteomes" id="UP001497457">
    <property type="component" value="Chromosome 8b"/>
</dbReference>
<proteinExistence type="predicted"/>
<reference evidence="4 5" key="1">
    <citation type="submission" date="2024-10" db="EMBL/GenBank/DDBJ databases">
        <authorList>
            <person name="Ryan C."/>
        </authorList>
    </citation>
    <scope>NUCLEOTIDE SEQUENCE [LARGE SCALE GENOMIC DNA]</scope>
</reference>
<gene>
    <name evidence="3" type="ORF">URODEC1_LOCUS114111</name>
    <name evidence="4" type="ORF">URODEC1_LOCUS122453</name>
</gene>
<dbReference type="Pfam" id="PF00646">
    <property type="entry name" value="F-box"/>
    <property type="match status" value="1"/>
</dbReference>
<dbReference type="EMBL" id="OZ075118">
    <property type="protein sequence ID" value="CAL5090955.1"/>
    <property type="molecule type" value="Genomic_DNA"/>
</dbReference>
<dbReference type="InterPro" id="IPR056592">
    <property type="entry name" value="Beta-prop_At3g26010-like"/>
</dbReference>